<dbReference type="AlphaFoldDB" id="A0A1G5RWR8"/>
<dbReference type="SMART" id="SM00267">
    <property type="entry name" value="GGDEF"/>
    <property type="match status" value="1"/>
</dbReference>
<evidence type="ECO:0000313" key="6">
    <source>
        <dbReference type="Proteomes" id="UP000199208"/>
    </source>
</evidence>
<dbReference type="STRING" id="1120920.SAMN03080599_01202"/>
<dbReference type="CDD" id="cd01949">
    <property type="entry name" value="GGDEF"/>
    <property type="match status" value="1"/>
</dbReference>
<dbReference type="NCBIfam" id="TIGR00254">
    <property type="entry name" value="GGDEF"/>
    <property type="match status" value="1"/>
</dbReference>
<gene>
    <name evidence="5" type="ORF">SAMN03080599_01202</name>
</gene>
<feature type="domain" description="HD-GYP" evidence="4">
    <location>
        <begin position="447"/>
        <end position="642"/>
    </location>
</feature>
<dbReference type="Pfam" id="PF08448">
    <property type="entry name" value="PAS_4"/>
    <property type="match status" value="1"/>
</dbReference>
<dbReference type="Gene3D" id="3.30.70.270">
    <property type="match status" value="1"/>
</dbReference>
<keyword evidence="1" id="KW-0472">Membrane</keyword>
<protein>
    <submittedName>
        <fullName evidence="5">PAS domain S-box-containing protein/diguanylate cyclase (GGDEF) domain-containing protein</fullName>
    </submittedName>
</protein>
<dbReference type="Gene3D" id="1.10.3210.10">
    <property type="entry name" value="Hypothetical protein af1432"/>
    <property type="match status" value="1"/>
</dbReference>
<dbReference type="PROSITE" id="PS50887">
    <property type="entry name" value="GGDEF"/>
    <property type="match status" value="1"/>
</dbReference>
<dbReference type="InterPro" id="IPR029787">
    <property type="entry name" value="Nucleotide_cyclase"/>
</dbReference>
<dbReference type="Pfam" id="PF13487">
    <property type="entry name" value="HD_5"/>
    <property type="match status" value="1"/>
</dbReference>
<dbReference type="SUPFAM" id="SSF109604">
    <property type="entry name" value="HD-domain/PDEase-like"/>
    <property type="match status" value="1"/>
</dbReference>
<feature type="domain" description="GGDEF" evidence="3">
    <location>
        <begin position="326"/>
        <end position="456"/>
    </location>
</feature>
<dbReference type="Pfam" id="PF00990">
    <property type="entry name" value="GGDEF"/>
    <property type="match status" value="1"/>
</dbReference>
<evidence type="ECO:0000259" key="3">
    <source>
        <dbReference type="PROSITE" id="PS50887"/>
    </source>
</evidence>
<name>A0A1G5RWR8_9FIRM</name>
<organism evidence="5 6">
    <name type="scientific">Acidaminobacter hydrogenoformans DSM 2784</name>
    <dbReference type="NCBI Taxonomy" id="1120920"/>
    <lineage>
        <taxon>Bacteria</taxon>
        <taxon>Bacillati</taxon>
        <taxon>Bacillota</taxon>
        <taxon>Clostridia</taxon>
        <taxon>Peptostreptococcales</taxon>
        <taxon>Acidaminobacteraceae</taxon>
        <taxon>Acidaminobacter</taxon>
    </lineage>
</organism>
<keyword evidence="1" id="KW-0812">Transmembrane</keyword>
<dbReference type="SUPFAM" id="SSF55073">
    <property type="entry name" value="Nucleotide cyclase"/>
    <property type="match status" value="1"/>
</dbReference>
<evidence type="ECO:0000256" key="1">
    <source>
        <dbReference type="SAM" id="Phobius"/>
    </source>
</evidence>
<dbReference type="InterPro" id="IPR043128">
    <property type="entry name" value="Rev_trsase/Diguanyl_cyclase"/>
</dbReference>
<dbReference type="CDD" id="cd00077">
    <property type="entry name" value="HDc"/>
    <property type="match status" value="1"/>
</dbReference>
<dbReference type="OrthoDB" id="9798833at2"/>
<keyword evidence="6" id="KW-1185">Reference proteome</keyword>
<dbReference type="InterPro" id="IPR003607">
    <property type="entry name" value="HD/PDEase_dom"/>
</dbReference>
<dbReference type="InterPro" id="IPR000160">
    <property type="entry name" value="GGDEF_dom"/>
</dbReference>
<reference evidence="5 6" key="1">
    <citation type="submission" date="2016-10" db="EMBL/GenBank/DDBJ databases">
        <authorList>
            <person name="de Groot N.N."/>
        </authorList>
    </citation>
    <scope>NUCLEOTIDE SEQUENCE [LARGE SCALE GENOMIC DNA]</scope>
    <source>
        <strain evidence="5 6">DSM 2784</strain>
    </source>
</reference>
<evidence type="ECO:0000313" key="5">
    <source>
        <dbReference type="EMBL" id="SCZ78308.1"/>
    </source>
</evidence>
<accession>A0A1G5RWR8</accession>
<feature type="transmembrane region" description="Helical" evidence="1">
    <location>
        <begin position="21"/>
        <end position="43"/>
    </location>
</feature>
<dbReference type="InterPro" id="IPR000014">
    <property type="entry name" value="PAS"/>
</dbReference>
<dbReference type="Proteomes" id="UP000199208">
    <property type="component" value="Unassembled WGS sequence"/>
</dbReference>
<dbReference type="SUPFAM" id="SSF55785">
    <property type="entry name" value="PYP-like sensor domain (PAS domain)"/>
    <property type="match status" value="1"/>
</dbReference>
<dbReference type="PROSITE" id="PS50112">
    <property type="entry name" value="PAS"/>
    <property type="match status" value="1"/>
</dbReference>
<evidence type="ECO:0000259" key="4">
    <source>
        <dbReference type="PROSITE" id="PS51832"/>
    </source>
</evidence>
<dbReference type="PANTHER" id="PTHR43155:SF2">
    <property type="entry name" value="CYCLIC DI-GMP PHOSPHODIESTERASE PA4108"/>
    <property type="match status" value="1"/>
</dbReference>
<dbReference type="PANTHER" id="PTHR43155">
    <property type="entry name" value="CYCLIC DI-GMP PHOSPHODIESTERASE PA4108-RELATED"/>
    <property type="match status" value="1"/>
</dbReference>
<dbReference type="Gene3D" id="3.30.450.20">
    <property type="entry name" value="PAS domain"/>
    <property type="match status" value="1"/>
</dbReference>
<sequence>MPKQITYGYKPSSRLVIILRFAATLYKFFIVVVALAIVAAMGYSYRYLEPLIQNGADLKYPPLMMTYVVVLSLMAIMAILLLLYHRRFYIKPLKAAEQHIRKVDLNNPELEMLEISGATKFSELTAGINMLLFRIRHNSREYKKDQSKLREVNQKLEESLFMSQSAQNGLMLQKNQFEALFKNSTDAILILNHHRQVVDLNEKFVQLFGYYNEDLRFKEPDNILVGSDHMEAARKLTEKLFRGEAFELETERLNSTGEIREVSMKGVPVLIGDEVVGAYQIFNDISVRKRSEYELRFLSYHDQLTGLYNRRFFEVELERLDTERNLPLTILMCDVNGLKITNDAFGHKMGDRLLVKTADVLRSICRAEDIIARWGGDEFVVLLPKTDKKTAIEVVERIKEASRDEKIDSILISVSIGFSVKSDPEELTQEVFKDAENMMYSNKLYEGPSMRGQIVQAILNTLHEKNPREELHSRRVSQLCGALGTAYGFSNTRVEALKTFGLMHDIGKIAIYEHLLNKSGSLSEDEWLEMKRHPEIGYRILSAVNDMSEIADLTLAHHENWDGSGYPKGLKGHQIPLESRMIQLADAYDAMTCDRPYRKALNPEVAVSEIVRSSGKQFDPELSRIFVEEVLKMTWYDRSEIICQTQ</sequence>
<proteinExistence type="predicted"/>
<evidence type="ECO:0000259" key="2">
    <source>
        <dbReference type="PROSITE" id="PS50112"/>
    </source>
</evidence>
<dbReference type="InterPro" id="IPR037522">
    <property type="entry name" value="HD_GYP_dom"/>
</dbReference>
<keyword evidence="1" id="KW-1133">Transmembrane helix</keyword>
<dbReference type="SMART" id="SM00471">
    <property type="entry name" value="HDc"/>
    <property type="match status" value="1"/>
</dbReference>
<dbReference type="PROSITE" id="PS51832">
    <property type="entry name" value="HD_GYP"/>
    <property type="match status" value="1"/>
</dbReference>
<feature type="domain" description="PAS" evidence="2">
    <location>
        <begin position="173"/>
        <end position="244"/>
    </location>
</feature>
<dbReference type="NCBIfam" id="TIGR00229">
    <property type="entry name" value="sensory_box"/>
    <property type="match status" value="1"/>
</dbReference>
<dbReference type="EMBL" id="FMWL01000004">
    <property type="protein sequence ID" value="SCZ78308.1"/>
    <property type="molecule type" value="Genomic_DNA"/>
</dbReference>
<dbReference type="InterPro" id="IPR035965">
    <property type="entry name" value="PAS-like_dom_sf"/>
</dbReference>
<dbReference type="CDD" id="cd00130">
    <property type="entry name" value="PAS"/>
    <property type="match status" value="1"/>
</dbReference>
<dbReference type="InterPro" id="IPR013656">
    <property type="entry name" value="PAS_4"/>
</dbReference>
<feature type="transmembrane region" description="Helical" evidence="1">
    <location>
        <begin position="63"/>
        <end position="84"/>
    </location>
</feature>
<dbReference type="SMART" id="SM00091">
    <property type="entry name" value="PAS"/>
    <property type="match status" value="1"/>
</dbReference>